<protein>
    <recommendedName>
        <fullName evidence="17">DNA 3'-5' helicase</fullName>
        <ecNumber evidence="17">5.6.2.4</ecNumber>
    </recommendedName>
</protein>
<keyword evidence="6 19" id="KW-0378">Hydrolase</keyword>
<dbReference type="EMBL" id="AP021874">
    <property type="protein sequence ID" value="BBO66916.1"/>
    <property type="molecule type" value="Genomic_DNA"/>
</dbReference>
<evidence type="ECO:0000256" key="9">
    <source>
        <dbReference type="ARBA" id="ARBA00022840"/>
    </source>
</evidence>
<comment type="similarity">
    <text evidence="1 20">Belongs to the peptidase S24 family.</text>
</comment>
<evidence type="ECO:0000256" key="7">
    <source>
        <dbReference type="ARBA" id="ARBA00022806"/>
    </source>
</evidence>
<dbReference type="CDD" id="cd18807">
    <property type="entry name" value="SF1_C_UvrD"/>
    <property type="match status" value="1"/>
</dbReference>
<dbReference type="PANTHER" id="PTHR11070:SF45">
    <property type="entry name" value="DNA 3'-5' HELICASE"/>
    <property type="match status" value="1"/>
</dbReference>
<keyword evidence="23" id="KW-1185">Reference proteome</keyword>
<evidence type="ECO:0000256" key="13">
    <source>
        <dbReference type="ARBA" id="ARBA00023204"/>
    </source>
</evidence>
<keyword evidence="8 20" id="KW-0068">Autocatalytic cleavage</keyword>
<dbReference type="PRINTS" id="PR00726">
    <property type="entry name" value="LEXASERPTASE"/>
</dbReference>
<dbReference type="GO" id="GO:0004252">
    <property type="term" value="F:serine-type endopeptidase activity"/>
    <property type="evidence" value="ECO:0007669"/>
    <property type="project" value="InterPro"/>
</dbReference>
<dbReference type="InterPro" id="IPR006197">
    <property type="entry name" value="Peptidase_S24_LexA"/>
</dbReference>
<dbReference type="InterPro" id="IPR000212">
    <property type="entry name" value="DNA_helicase_UvrD/REP"/>
</dbReference>
<dbReference type="InterPro" id="IPR027417">
    <property type="entry name" value="P-loop_NTPase"/>
</dbReference>
<feature type="binding site" evidence="19">
    <location>
        <begin position="23"/>
        <end position="30"/>
    </location>
    <ligand>
        <name>ATP</name>
        <dbReference type="ChEBI" id="CHEBI:30616"/>
    </ligand>
</feature>
<dbReference type="GO" id="GO:0003677">
    <property type="term" value="F:DNA binding"/>
    <property type="evidence" value="ECO:0007669"/>
    <property type="project" value="UniProtKB-KW"/>
</dbReference>
<dbReference type="AlphaFoldDB" id="A0A5K7YD80"/>
<gene>
    <name evidence="22" type="ORF">DSCA_08460</name>
</gene>
<dbReference type="Pfam" id="PF13361">
    <property type="entry name" value="UvrD_C"/>
    <property type="match status" value="2"/>
</dbReference>
<dbReference type="InterPro" id="IPR014016">
    <property type="entry name" value="UvrD-like_ATP-bd"/>
</dbReference>
<dbReference type="GO" id="GO:0006260">
    <property type="term" value="P:DNA replication"/>
    <property type="evidence" value="ECO:0007669"/>
    <property type="project" value="UniProtKB-KW"/>
</dbReference>
<evidence type="ECO:0000256" key="4">
    <source>
        <dbReference type="ARBA" id="ARBA00022741"/>
    </source>
</evidence>
<dbReference type="KEGG" id="dalk:DSCA_08460"/>
<dbReference type="GO" id="GO:0009432">
    <property type="term" value="P:SOS response"/>
    <property type="evidence" value="ECO:0007669"/>
    <property type="project" value="UniProtKB-KW"/>
</dbReference>
<dbReference type="InterPro" id="IPR015927">
    <property type="entry name" value="Peptidase_S24_S26A/B/C"/>
</dbReference>
<dbReference type="InterPro" id="IPR014017">
    <property type="entry name" value="DNA_helicase_UvrD-like_C"/>
</dbReference>
<evidence type="ECO:0000256" key="3">
    <source>
        <dbReference type="ARBA" id="ARBA00022705"/>
    </source>
</evidence>
<keyword evidence="12" id="KW-0804">Transcription</keyword>
<evidence type="ECO:0000256" key="2">
    <source>
        <dbReference type="ARBA" id="ARBA00022491"/>
    </source>
</evidence>
<keyword evidence="5" id="KW-0227">DNA damage</keyword>
<evidence type="ECO:0000256" key="11">
    <source>
        <dbReference type="ARBA" id="ARBA00023125"/>
    </source>
</evidence>
<dbReference type="InterPro" id="IPR036286">
    <property type="entry name" value="LexA/Signal_pep-like_sf"/>
</dbReference>
<keyword evidence="2" id="KW-0678">Repressor</keyword>
<evidence type="ECO:0000313" key="23">
    <source>
        <dbReference type="Proteomes" id="UP000427906"/>
    </source>
</evidence>
<dbReference type="GO" id="GO:0045892">
    <property type="term" value="P:negative regulation of DNA-templated transcription"/>
    <property type="evidence" value="ECO:0007669"/>
    <property type="project" value="InterPro"/>
</dbReference>
<evidence type="ECO:0000256" key="20">
    <source>
        <dbReference type="RuleBase" id="RU003991"/>
    </source>
</evidence>
<evidence type="ECO:0000256" key="10">
    <source>
        <dbReference type="ARBA" id="ARBA00023015"/>
    </source>
</evidence>
<dbReference type="GO" id="GO:0005524">
    <property type="term" value="F:ATP binding"/>
    <property type="evidence" value="ECO:0007669"/>
    <property type="project" value="UniProtKB-UniRule"/>
</dbReference>
<keyword evidence="14" id="KW-0413">Isomerase</keyword>
<comment type="catalytic activity">
    <reaction evidence="18">
        <text>ATP + H2O = ADP + phosphate + H(+)</text>
        <dbReference type="Rhea" id="RHEA:13065"/>
        <dbReference type="ChEBI" id="CHEBI:15377"/>
        <dbReference type="ChEBI" id="CHEBI:15378"/>
        <dbReference type="ChEBI" id="CHEBI:30616"/>
        <dbReference type="ChEBI" id="CHEBI:43474"/>
        <dbReference type="ChEBI" id="CHEBI:456216"/>
        <dbReference type="EC" id="5.6.2.4"/>
    </reaction>
</comment>
<dbReference type="Gene3D" id="3.40.50.300">
    <property type="entry name" value="P-loop containing nucleotide triphosphate hydrolases"/>
    <property type="match status" value="2"/>
</dbReference>
<keyword evidence="10" id="KW-0805">Transcription regulation</keyword>
<evidence type="ECO:0000256" key="18">
    <source>
        <dbReference type="ARBA" id="ARBA00048988"/>
    </source>
</evidence>
<dbReference type="InterPro" id="IPR039418">
    <property type="entry name" value="LexA-like"/>
</dbReference>
<dbReference type="InterPro" id="IPR029464">
    <property type="entry name" value="HSDR_N"/>
</dbReference>
<evidence type="ECO:0000256" key="12">
    <source>
        <dbReference type="ARBA" id="ARBA00023163"/>
    </source>
</evidence>
<evidence type="ECO:0000256" key="5">
    <source>
        <dbReference type="ARBA" id="ARBA00022763"/>
    </source>
</evidence>
<organism evidence="22 23">
    <name type="scientific">Desulfosarcina alkanivorans</name>
    <dbReference type="NCBI Taxonomy" id="571177"/>
    <lineage>
        <taxon>Bacteria</taxon>
        <taxon>Pseudomonadati</taxon>
        <taxon>Thermodesulfobacteriota</taxon>
        <taxon>Desulfobacteria</taxon>
        <taxon>Desulfobacterales</taxon>
        <taxon>Desulfosarcinaceae</taxon>
        <taxon>Desulfosarcina</taxon>
    </lineage>
</organism>
<dbReference type="Pfam" id="PF00580">
    <property type="entry name" value="UvrD-helicase"/>
    <property type="match status" value="1"/>
</dbReference>
<feature type="domain" description="UvrD-like helicase ATP-binding" evidence="21">
    <location>
        <begin position="2"/>
        <end position="313"/>
    </location>
</feature>
<evidence type="ECO:0000313" key="22">
    <source>
        <dbReference type="EMBL" id="BBO66916.1"/>
    </source>
</evidence>
<dbReference type="RefSeq" id="WP_155315230.1">
    <property type="nucleotide sequence ID" value="NZ_AP021874.1"/>
</dbReference>
<keyword evidence="9 19" id="KW-0067">ATP-binding</keyword>
<proteinExistence type="inferred from homology"/>
<dbReference type="OrthoDB" id="5441773at2"/>
<dbReference type="Pfam" id="PF13588">
    <property type="entry name" value="HSDR_N_2"/>
    <property type="match status" value="1"/>
</dbReference>
<dbReference type="GO" id="GO:0043138">
    <property type="term" value="F:3'-5' DNA helicase activity"/>
    <property type="evidence" value="ECO:0007669"/>
    <property type="project" value="UniProtKB-EC"/>
</dbReference>
<reference evidence="22 23" key="1">
    <citation type="submission" date="2019-11" db="EMBL/GenBank/DDBJ databases">
        <title>Comparative genomics of hydrocarbon-degrading Desulfosarcina strains.</title>
        <authorList>
            <person name="Watanabe M."/>
            <person name="Kojima H."/>
            <person name="Fukui M."/>
        </authorList>
    </citation>
    <scope>NUCLEOTIDE SEQUENCE [LARGE SCALE GENOMIC DNA]</scope>
    <source>
        <strain evidence="22 23">PL12</strain>
    </source>
</reference>
<dbReference type="SUPFAM" id="SSF52540">
    <property type="entry name" value="P-loop containing nucleoside triphosphate hydrolases"/>
    <property type="match status" value="1"/>
</dbReference>
<dbReference type="EC" id="5.6.2.4" evidence="17"/>
<keyword evidence="15" id="KW-0742">SOS response</keyword>
<dbReference type="PROSITE" id="PS51198">
    <property type="entry name" value="UVRD_HELICASE_ATP_BIND"/>
    <property type="match status" value="1"/>
</dbReference>
<evidence type="ECO:0000259" key="21">
    <source>
        <dbReference type="PROSITE" id="PS51198"/>
    </source>
</evidence>
<comment type="catalytic activity">
    <reaction evidence="16">
        <text>Couples ATP hydrolysis with the unwinding of duplex DNA by translocating in the 3'-5' direction.</text>
        <dbReference type="EC" id="5.6.2.4"/>
    </reaction>
</comment>
<evidence type="ECO:0000256" key="19">
    <source>
        <dbReference type="PROSITE-ProRule" id="PRU00560"/>
    </source>
</evidence>
<keyword evidence="4 19" id="KW-0547">Nucleotide-binding</keyword>
<dbReference type="InterPro" id="IPR006200">
    <property type="entry name" value="LexA"/>
</dbReference>
<evidence type="ECO:0000256" key="6">
    <source>
        <dbReference type="ARBA" id="ARBA00022801"/>
    </source>
</evidence>
<dbReference type="Proteomes" id="UP000427906">
    <property type="component" value="Chromosome"/>
</dbReference>
<evidence type="ECO:0000256" key="16">
    <source>
        <dbReference type="ARBA" id="ARBA00034617"/>
    </source>
</evidence>
<sequence length="816" mass="92279">MDLNAEQKRIATLEPKGHQLLKGVAGSGKTSVGLYRVHFLLNNYCFGKDDAILLATYNRTLIKYMAYLYGKMAESEQGELSTLFDTPNRKVDIKTVDSLMVNHFDAHAAEHKEKFQLGLPQNKSYQIISEGITKLKKNFPDVGILNQKNTGFLLQEINWIKDCLYLEEEEYQGADRKGMVKSQAENKPQRLQKNSPTRKAIFELMRFYDQALRKMGKISFSGMRIRALEQARKAPQVRYTHVIIDESQDLTRSQLLFLKAICNQKEYSSFVFIADTAQNIYPQSWLGSGNSFASIGFSMQGRSHSLSKNYRTTTQISKAAYSLIEHCAEIVEDENYVKPALIDKHGVYPVCKQFSDERSQADYLAAEIKRLTAEHDRSDMVILGRFKRQLDQIKTMLAQKGIACSDFNDKDLGFDSGDVKLITLHSIKGLEFPIVFMVGLNEGVIPYLPDADEEGRHDDEVKERKLFYVGMTRATEKLYMLSSGKGSPFLMDIAPRLTRIDSGVKMRRFYNVAVDDFRFKGRITNIHGAEEKVRQWILAELVETYKYPLANIAIEYPVKAFSKTGYVDIAVHVNRSGSDEPFLFVETKRRGHSLEDACEQVRSYMNHCPPCEYAAVTDGMSLRVMGRQGNPVNDLPEFREMWALSNSVQVFFHHLKRRQKAQLCFDPNDPTTVEVDVNGMSKLLKADQLEKIPLYGSIAAGQPIHMNSELDETFYLPKAWVRGADYFALKVRGDSMVGAGIDNGDTVLVRSQPSADNLDIVVAALNEDATLKRFSKMGDNAILQAENPNYDPILLSLDQLQILGIAVGVVKNGIHK</sequence>
<dbReference type="SUPFAM" id="SSF51306">
    <property type="entry name" value="LexA/Signal peptidase"/>
    <property type="match status" value="1"/>
</dbReference>
<evidence type="ECO:0000256" key="17">
    <source>
        <dbReference type="ARBA" id="ARBA00034808"/>
    </source>
</evidence>
<evidence type="ECO:0000256" key="1">
    <source>
        <dbReference type="ARBA" id="ARBA00007484"/>
    </source>
</evidence>
<keyword evidence="11" id="KW-0238">DNA-binding</keyword>
<evidence type="ECO:0000256" key="15">
    <source>
        <dbReference type="ARBA" id="ARBA00023236"/>
    </source>
</evidence>
<keyword evidence="3" id="KW-0235">DNA replication</keyword>
<dbReference type="GO" id="GO:0000725">
    <property type="term" value="P:recombinational repair"/>
    <property type="evidence" value="ECO:0007669"/>
    <property type="project" value="TreeGrafter"/>
</dbReference>
<dbReference type="NCBIfam" id="TIGR00498">
    <property type="entry name" value="lexA"/>
    <property type="match status" value="1"/>
</dbReference>
<evidence type="ECO:0000256" key="8">
    <source>
        <dbReference type="ARBA" id="ARBA00022813"/>
    </source>
</evidence>
<dbReference type="PANTHER" id="PTHR11070">
    <property type="entry name" value="UVRD / RECB / PCRA DNA HELICASE FAMILY MEMBER"/>
    <property type="match status" value="1"/>
</dbReference>
<dbReference type="CDD" id="cd06529">
    <property type="entry name" value="S24_LexA-like"/>
    <property type="match status" value="1"/>
</dbReference>
<evidence type="ECO:0000256" key="14">
    <source>
        <dbReference type="ARBA" id="ARBA00023235"/>
    </source>
</evidence>
<accession>A0A5K7YD80</accession>
<keyword evidence="13" id="KW-0234">DNA repair</keyword>
<name>A0A5K7YD80_9BACT</name>
<dbReference type="Pfam" id="PF00717">
    <property type="entry name" value="Peptidase_S24"/>
    <property type="match status" value="1"/>
</dbReference>
<dbReference type="Gene3D" id="2.10.109.10">
    <property type="entry name" value="Umud Fragment, subunit A"/>
    <property type="match status" value="1"/>
</dbReference>
<keyword evidence="7 19" id="KW-0347">Helicase</keyword>